<dbReference type="SUPFAM" id="SSF46689">
    <property type="entry name" value="Homeodomain-like"/>
    <property type="match status" value="1"/>
</dbReference>
<dbReference type="PANTHER" id="PTHR47994">
    <property type="entry name" value="F14D16.11-RELATED"/>
    <property type="match status" value="1"/>
</dbReference>
<dbReference type="InterPro" id="IPR009057">
    <property type="entry name" value="Homeodomain-like_sf"/>
</dbReference>
<dbReference type="InterPro" id="IPR015495">
    <property type="entry name" value="Myb_TF_plants"/>
</dbReference>
<proteinExistence type="predicted"/>
<accession>M8BI57</accession>
<keyword evidence="5" id="KW-0804">Transcription</keyword>
<dbReference type="AlphaFoldDB" id="M8BI57"/>
<dbReference type="PANTHER" id="PTHR47994:SF5">
    <property type="entry name" value="F14D16.11-RELATED"/>
    <property type="match status" value="1"/>
</dbReference>
<keyword evidence="2" id="KW-0677">Repeat</keyword>
<dbReference type="FunFam" id="1.10.10.60:FF:000001">
    <property type="entry name" value="MYB-related transcription factor"/>
    <property type="match status" value="1"/>
</dbReference>
<dbReference type="CDD" id="cd00167">
    <property type="entry name" value="SANT"/>
    <property type="match status" value="2"/>
</dbReference>
<name>M8BI57_AEGTA</name>
<dbReference type="PROSITE" id="PS50090">
    <property type="entry name" value="MYB_LIKE"/>
    <property type="match status" value="2"/>
</dbReference>
<keyword evidence="3" id="KW-0805">Transcription regulation</keyword>
<keyword evidence="4" id="KW-0238">DNA-binding</keyword>
<dbReference type="InterPro" id="IPR001005">
    <property type="entry name" value="SANT/Myb"/>
</dbReference>
<evidence type="ECO:0000256" key="5">
    <source>
        <dbReference type="ARBA" id="ARBA00023163"/>
    </source>
</evidence>
<dbReference type="InterPro" id="IPR017930">
    <property type="entry name" value="Myb_dom"/>
</dbReference>
<dbReference type="SMART" id="SM00717">
    <property type="entry name" value="SANT"/>
    <property type="match status" value="2"/>
</dbReference>
<comment type="subcellular location">
    <subcellularLocation>
        <location evidence="1">Nucleus</location>
    </subcellularLocation>
</comment>
<evidence type="ECO:0000256" key="6">
    <source>
        <dbReference type="ARBA" id="ARBA00023242"/>
    </source>
</evidence>
<evidence type="ECO:0000313" key="7">
    <source>
        <dbReference type="EnsemblPlants" id="EMT21654"/>
    </source>
</evidence>
<dbReference type="EnsemblPlants" id="EMT21654">
    <property type="protein sequence ID" value="EMT21654"/>
    <property type="gene ID" value="F775_02918"/>
</dbReference>
<dbReference type="FunFam" id="1.10.10.60:FF:000349">
    <property type="entry name" value="Transcription factor MYB39"/>
    <property type="match status" value="1"/>
</dbReference>
<evidence type="ECO:0000256" key="2">
    <source>
        <dbReference type="ARBA" id="ARBA00022737"/>
    </source>
</evidence>
<evidence type="ECO:0000256" key="1">
    <source>
        <dbReference type="ARBA" id="ARBA00004123"/>
    </source>
</evidence>
<evidence type="ECO:0000256" key="3">
    <source>
        <dbReference type="ARBA" id="ARBA00023015"/>
    </source>
</evidence>
<evidence type="ECO:0000256" key="4">
    <source>
        <dbReference type="ARBA" id="ARBA00023125"/>
    </source>
</evidence>
<dbReference type="GO" id="GO:0003677">
    <property type="term" value="F:DNA binding"/>
    <property type="evidence" value="ECO:0007669"/>
    <property type="project" value="UniProtKB-KW"/>
</dbReference>
<dbReference type="PROSITE" id="PS51294">
    <property type="entry name" value="HTH_MYB"/>
    <property type="match status" value="2"/>
</dbReference>
<dbReference type="GO" id="GO:0005634">
    <property type="term" value="C:nucleus"/>
    <property type="evidence" value="ECO:0007669"/>
    <property type="project" value="UniProtKB-SubCell"/>
</dbReference>
<keyword evidence="6" id="KW-0539">Nucleus</keyword>
<organism evidence="7">
    <name type="scientific">Aegilops tauschii</name>
    <name type="common">Tausch's goatgrass</name>
    <name type="synonym">Aegilops squarrosa</name>
    <dbReference type="NCBI Taxonomy" id="37682"/>
    <lineage>
        <taxon>Eukaryota</taxon>
        <taxon>Viridiplantae</taxon>
        <taxon>Streptophyta</taxon>
        <taxon>Embryophyta</taxon>
        <taxon>Tracheophyta</taxon>
        <taxon>Spermatophyta</taxon>
        <taxon>Magnoliopsida</taxon>
        <taxon>Liliopsida</taxon>
        <taxon>Poales</taxon>
        <taxon>Poaceae</taxon>
        <taxon>BOP clade</taxon>
        <taxon>Pooideae</taxon>
        <taxon>Triticodae</taxon>
        <taxon>Triticeae</taxon>
        <taxon>Triticinae</taxon>
        <taxon>Aegilops</taxon>
    </lineage>
</organism>
<sequence>MGRAPCCDRTGLKKGPWTQEEDEKLIAYIKKHGQGNWRTLPKDADLERCGKSCRLRWTNYLRPDIKRGRFSFEEEETIIQLHSILGNKWSAIAARLPGRTDNEIKNYWNTHIRKRLLRMGIDPVTHAPRLDLLDLSSLLKPAAYYPTQADLDTLRAFEPLANYPDLLRLASTLLAAHDPTADAPPLADPGADGAADMFLQPSSACQMPGLVHANPAQQLHQDHVVASDYGQLPGYDNQLELDYVPALMQMASDTSNLQWSSPVTSSNNNNCNVGSGVSTPSSSPAGRVNSASTAAVCANTSNIDAFSADAAGLFDMHLSDLLDVSDYM</sequence>
<dbReference type="Gene3D" id="1.10.10.60">
    <property type="entry name" value="Homeodomain-like"/>
    <property type="match status" value="2"/>
</dbReference>
<dbReference type="Pfam" id="PF00249">
    <property type="entry name" value="Myb_DNA-binding"/>
    <property type="match status" value="2"/>
</dbReference>
<protein>
    <submittedName>
        <fullName evidence="7">Transcription factor MYB39</fullName>
    </submittedName>
</protein>
<reference evidence="7" key="1">
    <citation type="submission" date="2015-06" db="UniProtKB">
        <authorList>
            <consortium name="EnsemblPlants"/>
        </authorList>
    </citation>
    <scope>IDENTIFICATION</scope>
</reference>